<proteinExistence type="predicted"/>
<keyword evidence="6" id="KW-0479">Metal-binding</keyword>
<evidence type="ECO:0000259" key="21">
    <source>
        <dbReference type="PROSITE" id="PS50994"/>
    </source>
</evidence>
<dbReference type="FunFam" id="3.30.420.10:FF:000032">
    <property type="entry name" value="Retrovirus-related Pol polyprotein from transposon 297-like Protein"/>
    <property type="match status" value="1"/>
</dbReference>
<evidence type="ECO:0000256" key="17">
    <source>
        <dbReference type="SAM" id="MobiDB-lite"/>
    </source>
</evidence>
<dbReference type="InterPro" id="IPR001878">
    <property type="entry name" value="Znf_CCHC"/>
</dbReference>
<dbReference type="PROSITE" id="PS00141">
    <property type="entry name" value="ASP_PROTEASE"/>
    <property type="match status" value="1"/>
</dbReference>
<dbReference type="InterPro" id="IPR043502">
    <property type="entry name" value="DNA/RNA_pol_sf"/>
</dbReference>
<dbReference type="GO" id="GO:0008270">
    <property type="term" value="F:zinc ion binding"/>
    <property type="evidence" value="ECO:0007669"/>
    <property type="project" value="UniProtKB-KW"/>
</dbReference>
<dbReference type="InterPro" id="IPR041588">
    <property type="entry name" value="Integrase_H2C2"/>
</dbReference>
<dbReference type="GO" id="GO:0003964">
    <property type="term" value="F:RNA-directed DNA polymerase activity"/>
    <property type="evidence" value="ECO:0007669"/>
    <property type="project" value="UniProtKB-KW"/>
</dbReference>
<evidence type="ECO:0000259" key="19">
    <source>
        <dbReference type="PROSITE" id="PS50158"/>
    </source>
</evidence>
<dbReference type="InterPro" id="IPR043128">
    <property type="entry name" value="Rev_trsase/Diguanyl_cyclase"/>
</dbReference>
<dbReference type="Proteomes" id="UP001418222">
    <property type="component" value="Unassembled WGS sequence"/>
</dbReference>
<evidence type="ECO:0000256" key="11">
    <source>
        <dbReference type="ARBA" id="ARBA00022908"/>
    </source>
</evidence>
<keyword evidence="18" id="KW-0812">Transmembrane</keyword>
<reference evidence="22 23" key="1">
    <citation type="journal article" date="2022" name="Nat. Plants">
        <title>Genomes of leafy and leafless Platanthera orchids illuminate the evolution of mycoheterotrophy.</title>
        <authorList>
            <person name="Li M.H."/>
            <person name="Liu K.W."/>
            <person name="Li Z."/>
            <person name="Lu H.C."/>
            <person name="Ye Q.L."/>
            <person name="Zhang D."/>
            <person name="Wang J.Y."/>
            <person name="Li Y.F."/>
            <person name="Zhong Z.M."/>
            <person name="Liu X."/>
            <person name="Yu X."/>
            <person name="Liu D.K."/>
            <person name="Tu X.D."/>
            <person name="Liu B."/>
            <person name="Hao Y."/>
            <person name="Liao X.Y."/>
            <person name="Jiang Y.T."/>
            <person name="Sun W.H."/>
            <person name="Chen J."/>
            <person name="Chen Y.Q."/>
            <person name="Ai Y."/>
            <person name="Zhai J.W."/>
            <person name="Wu S.S."/>
            <person name="Zhou Z."/>
            <person name="Hsiao Y.Y."/>
            <person name="Wu W.L."/>
            <person name="Chen Y.Y."/>
            <person name="Lin Y.F."/>
            <person name="Hsu J.L."/>
            <person name="Li C.Y."/>
            <person name="Wang Z.W."/>
            <person name="Zhao X."/>
            <person name="Zhong W.Y."/>
            <person name="Ma X.K."/>
            <person name="Ma L."/>
            <person name="Huang J."/>
            <person name="Chen G.Z."/>
            <person name="Huang M.Z."/>
            <person name="Huang L."/>
            <person name="Peng D.H."/>
            <person name="Luo Y.B."/>
            <person name="Zou S.Q."/>
            <person name="Chen S.P."/>
            <person name="Lan S."/>
            <person name="Tsai W.C."/>
            <person name="Van de Peer Y."/>
            <person name="Liu Z.J."/>
        </authorList>
    </citation>
    <scope>NUCLEOTIDE SEQUENCE [LARGE SCALE GENOMIC DNA]</scope>
    <source>
        <strain evidence="22">Lor287</strain>
    </source>
</reference>
<evidence type="ECO:0000256" key="9">
    <source>
        <dbReference type="ARBA" id="ARBA00022801"/>
    </source>
</evidence>
<sequence length="1691" mass="191464">MSGGRSLVFSRVDPRAFDLDMVDWGTAFAFDPVPRCCFCYYHFPQFRVLEVSSLVVCSILALGSLVGPAGCGSWAGSLLFLCTLCISCCPVLDSCDSFYCMFFCYFVLWLTLSCSFSLFSLLRYSVFFWNTPGLTASVKRWQPTTVKSSNSSCTLALDSKMSRQIARRPATRSTPLSEGESSGAQNDAVIESLRQSSEAMGRQLEEVQAQIQSLVVVVAGQAQSAQVPAGGLAIPPPPAPLRPLVVVPAEMAFISQFQRLSPPTYDGKVDFMVIDDWLISMEEMFSYSGIADDQRVMLATYQLKGLAKSWWLREKESFVAGCSWEMFKELLLRKFLPSVERDRLMNDFLHLKQRQLTVGEYEIEFSKLSRFAPGLVSVEADRVKRFLGGLRSEVQQLASAYGSVSYAGVVEAALKVEAIETAKSRGQQLKKDKRKLVEEKKPLVPDAVPGKRSRVVCSFCGRSGHPVERCFKKAAAQKKEQVHAIQGAPRRDASCSVCKRSGHDAAQCWTKDKVCFQCGQKGHIKSRCPQFQPALPAVPLQALPPPQYVDKGKGKLNVISSEEAQTSTQVISGKFKVKNRWARVLFDSGATHSFVARAFVERHRLSLDRVRDSFCVKFPSGESVLSDLGILDCPVLLGDFLAKADLKMIDLEDFDVILGMDWLSRYDAVIQCKGKRLDFIRDDGQPGSVYADPCQDSPVLSAVCVQRLFLSDCCVCLVSAVGTVVSVPCLEEIPIVRGFADVFPDDLPGISPERDVEFVIDLEPGTHPIAKAPYRMAPRELEELQIQLDELLAKGFIRQSSSPWGAPVLFVKKKDGSMRLCIDYRELNKVTIKNRYPLPRIDDLFDQLRGSTVFSKIDLRSGYHQLRIREADIPRTAFRSRHGHFEFLVMSFGLTNAPSAFMDMMNRVFKDFLDKFVVVFIDDVLVYSRSAEEHEQHLRLVLSELRNHKLFAKLSKCEFWSSQVSFLGHVVNKDGISVDPEKIAAVMDWSRPNTPKEIRSFLGLAGYYRRFVEGFSSLAAPLTKLTQKNVAFVWSEKCEEAFQELKRRLCTAPVLTLPTEGVDYDVYVDASHIGLGCVLMQDGKVIAYGSRQLKTHEKNYPTHDLEFAAVIYALKLWRHLLYGAQCKIFTDHKSLKYVFMQKELNLRQRRWLEYVADYDVEIQYHPGKANVVADALSRKTGKIFNLSADRLVEEFLLMDISVGCCGLQNSLSVAELSWISLTRLHQKDDPDLLHLFTRTEKGELPDFTIDDAGTLKYRGRFCVPAVGDIRSMICSEAHGSSVAYHPGSTKMYRDLRQIAWWYGMKGDIARFVAECHTCKRVKADHGRPGGKLTPLEIPTWKWESISMDFITGLPKSPRGYDSVWVIVDRLTKCAHFVPYKIDYPMRKIAELYLNEVIRLHGVPVSIISDRDSRFTSRFWQSLQEGLGTDLRYSTAYHPQTNGQTERVNQIVEDMIRCYILDHGGAWDERLRLMEFAYNNSYQESLQMAPFEALYGRRCRTPLFWAEAGEKPLLGPDALEEMEVAVKLIREKLRIAQERYEKNANRRRSALEFLVGDHVYLKVSPMVGVKRFGKNQKLDPRYVGPFEVLERIGVSAYRLDLPVNFPGVHNVFHVSQLRKCVRSSGQLLDIVPQLEPNLSFVEVPVRILDTQERVLRKKSILMVKVLWKNQDLESATWELESAMRRAYPHLFR</sequence>
<dbReference type="InterPro" id="IPR056924">
    <property type="entry name" value="SH3_Tf2-1"/>
</dbReference>
<dbReference type="EMBL" id="JBBWWQ010000016">
    <property type="protein sequence ID" value="KAK8926248.1"/>
    <property type="molecule type" value="Genomic_DNA"/>
</dbReference>
<keyword evidence="14" id="KW-0238">DNA-binding</keyword>
<feature type="transmembrane region" description="Helical" evidence="18">
    <location>
        <begin position="73"/>
        <end position="92"/>
    </location>
</feature>
<keyword evidence="23" id="KW-1185">Reference proteome</keyword>
<keyword evidence="13" id="KW-0239">DNA-directed DNA polymerase</keyword>
<dbReference type="CDD" id="cd09274">
    <property type="entry name" value="RNase_HI_RT_Ty3"/>
    <property type="match status" value="1"/>
</dbReference>
<dbReference type="SUPFAM" id="SSF53098">
    <property type="entry name" value="Ribonuclease H-like"/>
    <property type="match status" value="1"/>
</dbReference>
<dbReference type="PROSITE" id="PS50878">
    <property type="entry name" value="RT_POL"/>
    <property type="match status" value="1"/>
</dbReference>
<feature type="transmembrane region" description="Helical" evidence="18">
    <location>
        <begin position="48"/>
        <end position="67"/>
    </location>
</feature>
<organism evidence="22 23">
    <name type="scientific">Platanthera zijinensis</name>
    <dbReference type="NCBI Taxonomy" id="2320716"/>
    <lineage>
        <taxon>Eukaryota</taxon>
        <taxon>Viridiplantae</taxon>
        <taxon>Streptophyta</taxon>
        <taxon>Embryophyta</taxon>
        <taxon>Tracheophyta</taxon>
        <taxon>Spermatophyta</taxon>
        <taxon>Magnoliopsida</taxon>
        <taxon>Liliopsida</taxon>
        <taxon>Asparagales</taxon>
        <taxon>Orchidaceae</taxon>
        <taxon>Orchidoideae</taxon>
        <taxon>Orchideae</taxon>
        <taxon>Orchidinae</taxon>
        <taxon>Platanthera</taxon>
    </lineage>
</organism>
<comment type="caution">
    <text evidence="22">The sequence shown here is derived from an EMBL/GenBank/DDBJ whole genome shotgun (WGS) entry which is preliminary data.</text>
</comment>
<keyword evidence="7" id="KW-0064">Aspartyl protease</keyword>
<dbReference type="InterPro" id="IPR041373">
    <property type="entry name" value="RT_RNaseH"/>
</dbReference>
<dbReference type="Gene3D" id="3.10.10.10">
    <property type="entry name" value="HIV Type 1 Reverse Transcriptase, subunit A, domain 1"/>
    <property type="match status" value="1"/>
</dbReference>
<dbReference type="Pfam" id="PF17917">
    <property type="entry name" value="RT_RNaseH"/>
    <property type="match status" value="1"/>
</dbReference>
<keyword evidence="11" id="KW-0229">DNA integration</keyword>
<dbReference type="InterPro" id="IPR036397">
    <property type="entry name" value="RNaseH_sf"/>
</dbReference>
<feature type="transmembrane region" description="Helical" evidence="18">
    <location>
        <begin position="99"/>
        <end position="122"/>
    </location>
</feature>
<dbReference type="GO" id="GO:0006508">
    <property type="term" value="P:proteolysis"/>
    <property type="evidence" value="ECO:0007669"/>
    <property type="project" value="UniProtKB-KW"/>
</dbReference>
<dbReference type="Pfam" id="PF03732">
    <property type="entry name" value="Retrotrans_gag"/>
    <property type="match status" value="1"/>
</dbReference>
<evidence type="ECO:0000313" key="23">
    <source>
        <dbReference type="Proteomes" id="UP001418222"/>
    </source>
</evidence>
<keyword evidence="18" id="KW-0472">Membrane</keyword>
<dbReference type="GO" id="GO:0004519">
    <property type="term" value="F:endonuclease activity"/>
    <property type="evidence" value="ECO:0007669"/>
    <property type="project" value="UniProtKB-KW"/>
</dbReference>
<keyword evidence="12" id="KW-0695">RNA-directed DNA polymerase</keyword>
<dbReference type="PROSITE" id="PS50994">
    <property type="entry name" value="INTEGRASE"/>
    <property type="match status" value="1"/>
</dbReference>
<evidence type="ECO:0000256" key="13">
    <source>
        <dbReference type="ARBA" id="ARBA00022932"/>
    </source>
</evidence>
<evidence type="ECO:0000256" key="16">
    <source>
        <dbReference type="PROSITE-ProRule" id="PRU00047"/>
    </source>
</evidence>
<dbReference type="GO" id="GO:0015074">
    <property type="term" value="P:DNA integration"/>
    <property type="evidence" value="ECO:0007669"/>
    <property type="project" value="UniProtKB-KW"/>
</dbReference>
<dbReference type="GO" id="GO:0004190">
    <property type="term" value="F:aspartic-type endopeptidase activity"/>
    <property type="evidence" value="ECO:0007669"/>
    <property type="project" value="UniProtKB-KW"/>
</dbReference>
<dbReference type="InterPro" id="IPR012337">
    <property type="entry name" value="RNaseH-like_sf"/>
</dbReference>
<evidence type="ECO:0000256" key="12">
    <source>
        <dbReference type="ARBA" id="ARBA00022918"/>
    </source>
</evidence>
<dbReference type="Gene3D" id="3.30.70.270">
    <property type="match status" value="2"/>
</dbReference>
<dbReference type="Gene3D" id="2.40.70.10">
    <property type="entry name" value="Acid Proteases"/>
    <property type="match status" value="1"/>
</dbReference>
<dbReference type="Gene3D" id="3.10.20.370">
    <property type="match status" value="1"/>
</dbReference>
<keyword evidence="4" id="KW-0548">Nucleotidyltransferase</keyword>
<dbReference type="PANTHER" id="PTHR37984">
    <property type="entry name" value="PROTEIN CBG26694"/>
    <property type="match status" value="1"/>
</dbReference>
<evidence type="ECO:0000256" key="15">
    <source>
        <dbReference type="ARBA" id="ARBA00023172"/>
    </source>
</evidence>
<keyword evidence="18" id="KW-1133">Transmembrane helix</keyword>
<keyword evidence="9" id="KW-0378">Hydrolase</keyword>
<evidence type="ECO:0000256" key="7">
    <source>
        <dbReference type="ARBA" id="ARBA00022750"/>
    </source>
</evidence>
<evidence type="ECO:0000256" key="1">
    <source>
        <dbReference type="ARBA" id="ARBA00012493"/>
    </source>
</evidence>
<dbReference type="InterPro" id="IPR021109">
    <property type="entry name" value="Peptidase_aspartic_dom_sf"/>
</dbReference>
<keyword evidence="10" id="KW-0460">Magnesium</keyword>
<evidence type="ECO:0000256" key="3">
    <source>
        <dbReference type="ARBA" id="ARBA00022679"/>
    </source>
</evidence>
<feature type="domain" description="Reverse transcriptase" evidence="20">
    <location>
        <begin position="792"/>
        <end position="971"/>
    </location>
</feature>
<dbReference type="FunFam" id="3.30.70.270:FF:000020">
    <property type="entry name" value="Transposon Tf2-6 polyprotein-like Protein"/>
    <property type="match status" value="1"/>
</dbReference>
<dbReference type="SUPFAM" id="SSF57756">
    <property type="entry name" value="Retrovirus zinc finger-like domains"/>
    <property type="match status" value="1"/>
</dbReference>
<evidence type="ECO:0000313" key="22">
    <source>
        <dbReference type="EMBL" id="KAK8926248.1"/>
    </source>
</evidence>
<dbReference type="GO" id="GO:0006310">
    <property type="term" value="P:DNA recombination"/>
    <property type="evidence" value="ECO:0007669"/>
    <property type="project" value="UniProtKB-KW"/>
</dbReference>
<evidence type="ECO:0000256" key="14">
    <source>
        <dbReference type="ARBA" id="ARBA00023125"/>
    </source>
</evidence>
<dbReference type="Pfam" id="PF24626">
    <property type="entry name" value="SH3_Tf2-1"/>
    <property type="match status" value="1"/>
</dbReference>
<dbReference type="CDD" id="cd01647">
    <property type="entry name" value="RT_LTR"/>
    <property type="match status" value="1"/>
</dbReference>
<feature type="domain" description="CCHC-type" evidence="19">
    <location>
        <begin position="515"/>
        <end position="530"/>
    </location>
</feature>
<dbReference type="SUPFAM" id="SSF56672">
    <property type="entry name" value="DNA/RNA polymerases"/>
    <property type="match status" value="1"/>
</dbReference>
<dbReference type="CDD" id="cd00303">
    <property type="entry name" value="retropepsin_like"/>
    <property type="match status" value="1"/>
</dbReference>
<dbReference type="InterPro" id="IPR000477">
    <property type="entry name" value="RT_dom"/>
</dbReference>
<gene>
    <name evidence="22" type="ORF">KSP39_PZI018947</name>
</gene>
<dbReference type="InterPro" id="IPR001969">
    <property type="entry name" value="Aspartic_peptidase_AS"/>
</dbReference>
<feature type="compositionally biased region" description="Polar residues" evidence="17">
    <location>
        <begin position="171"/>
        <end position="185"/>
    </location>
</feature>
<evidence type="ECO:0000256" key="8">
    <source>
        <dbReference type="ARBA" id="ARBA00022759"/>
    </source>
</evidence>
<keyword evidence="8" id="KW-0255">Endonuclease</keyword>
<evidence type="ECO:0000256" key="18">
    <source>
        <dbReference type="SAM" id="Phobius"/>
    </source>
</evidence>
<dbReference type="PROSITE" id="PS50158">
    <property type="entry name" value="ZF_CCHC"/>
    <property type="match status" value="1"/>
</dbReference>
<name>A0AAP0FYW0_9ASPA</name>
<dbReference type="Pfam" id="PF00078">
    <property type="entry name" value="RVT_1"/>
    <property type="match status" value="1"/>
</dbReference>
<evidence type="ECO:0000256" key="6">
    <source>
        <dbReference type="ARBA" id="ARBA00022723"/>
    </source>
</evidence>
<keyword evidence="3" id="KW-0808">Transferase</keyword>
<dbReference type="GO" id="GO:0003677">
    <property type="term" value="F:DNA binding"/>
    <property type="evidence" value="ECO:0007669"/>
    <property type="project" value="UniProtKB-KW"/>
</dbReference>
<evidence type="ECO:0000259" key="20">
    <source>
        <dbReference type="PROSITE" id="PS50878"/>
    </source>
</evidence>
<dbReference type="InterPro" id="IPR050951">
    <property type="entry name" value="Retrovirus_Pol_polyprotein"/>
</dbReference>
<keyword evidence="5" id="KW-0540">Nuclease</keyword>
<evidence type="ECO:0000256" key="4">
    <source>
        <dbReference type="ARBA" id="ARBA00022695"/>
    </source>
</evidence>
<keyword evidence="16" id="KW-0862">Zinc</keyword>
<keyword evidence="15" id="KW-0233">DNA recombination</keyword>
<dbReference type="GO" id="GO:0003887">
    <property type="term" value="F:DNA-directed DNA polymerase activity"/>
    <property type="evidence" value="ECO:0007669"/>
    <property type="project" value="UniProtKB-KW"/>
</dbReference>
<dbReference type="Gene3D" id="1.10.340.70">
    <property type="match status" value="1"/>
</dbReference>
<dbReference type="InterPro" id="IPR001584">
    <property type="entry name" value="Integrase_cat-core"/>
</dbReference>
<dbReference type="Gene3D" id="3.30.420.10">
    <property type="entry name" value="Ribonuclease H-like superfamily/Ribonuclease H"/>
    <property type="match status" value="1"/>
</dbReference>
<feature type="region of interest" description="Disordered" evidence="17">
    <location>
        <begin position="160"/>
        <end position="185"/>
    </location>
</feature>
<dbReference type="InterPro" id="IPR036875">
    <property type="entry name" value="Znf_CCHC_sf"/>
</dbReference>
<protein>
    <recommendedName>
        <fullName evidence="1">RNA-directed DNA polymerase</fullName>
        <ecNumber evidence="1">2.7.7.49</ecNumber>
    </recommendedName>
</protein>
<dbReference type="InterPro" id="IPR005162">
    <property type="entry name" value="Retrotrans_gag_dom"/>
</dbReference>
<evidence type="ECO:0000256" key="10">
    <source>
        <dbReference type="ARBA" id="ARBA00022842"/>
    </source>
</evidence>
<dbReference type="Pfam" id="PF17921">
    <property type="entry name" value="Integrase_H2C2"/>
    <property type="match status" value="1"/>
</dbReference>
<accession>A0AAP0FYW0</accession>
<keyword evidence="2" id="KW-0645">Protease</keyword>
<dbReference type="SMART" id="SM00343">
    <property type="entry name" value="ZnF_C2HC"/>
    <property type="match status" value="3"/>
</dbReference>
<evidence type="ECO:0000256" key="2">
    <source>
        <dbReference type="ARBA" id="ARBA00022670"/>
    </source>
</evidence>
<keyword evidence="16" id="KW-0863">Zinc-finger</keyword>
<dbReference type="SUPFAM" id="SSF50630">
    <property type="entry name" value="Acid proteases"/>
    <property type="match status" value="1"/>
</dbReference>
<evidence type="ECO:0000256" key="5">
    <source>
        <dbReference type="ARBA" id="ARBA00022722"/>
    </source>
</evidence>
<feature type="domain" description="Integrase catalytic" evidence="21">
    <location>
        <begin position="1334"/>
        <end position="1497"/>
    </location>
</feature>
<dbReference type="Pfam" id="PF08284">
    <property type="entry name" value="RVP_2"/>
    <property type="match status" value="1"/>
</dbReference>
<dbReference type="Gene3D" id="4.10.60.10">
    <property type="entry name" value="Zinc finger, CCHC-type"/>
    <property type="match status" value="1"/>
</dbReference>
<dbReference type="EC" id="2.7.7.49" evidence="1"/>
<dbReference type="PANTHER" id="PTHR37984:SF5">
    <property type="entry name" value="PROTEIN NYNRIN-LIKE"/>
    <property type="match status" value="1"/>
</dbReference>